<feature type="compositionally biased region" description="Basic and acidic residues" evidence="1">
    <location>
        <begin position="257"/>
        <end position="269"/>
    </location>
</feature>
<comment type="caution">
    <text evidence="2">The sequence shown here is derived from an EMBL/GenBank/DDBJ whole genome shotgun (WGS) entry which is preliminary data.</text>
</comment>
<feature type="region of interest" description="Disordered" evidence="1">
    <location>
        <begin position="301"/>
        <end position="331"/>
    </location>
</feature>
<feature type="compositionally biased region" description="Acidic residues" evidence="1">
    <location>
        <begin position="419"/>
        <end position="429"/>
    </location>
</feature>
<accession>A0ABD0VBL5</accession>
<proteinExistence type="predicted"/>
<sequence>MGNRCDAYDEMGDHLKSLFQRSRRTDKSPIYAFRSVMDLQNSAFSVQLGCSAKIQLANTIETENFGAAIQFGSVDFPAVAAKAAVASTHGVNSEGPARGPPSTETSARHAHLSVPRATITENPRGRIYVFERLSQSEAPATKRIVIVERIFMEQRREVSVPQKKKEPESLSAIVYRVLKTVKEKRLKKKRVQRPLMIEARRTPPRERLSFTMLERNERRQQAPQGEHRGVTPELYVRGSAAERSRRKGKQSWRPKLHRDDKEEKGKERIFNMGMTFDVASRRSAPNSQECQRWVQKKTHDDACYDGRHPGESSGGSRCSPTPPKEEVNFDHSPRVKEILLLNQELKIQCRRRSEIQLFEEENMEEDMKNIEDVEGEEVNDIINMEVVYMPHPRQEHQQQHEAGSTAGGGDRSPRGHEMEVEDNPFDDENTALADMRRHMR</sequence>
<feature type="region of interest" description="Disordered" evidence="1">
    <location>
        <begin position="236"/>
        <end position="270"/>
    </location>
</feature>
<keyword evidence="3" id="KW-1185">Reference proteome</keyword>
<protein>
    <submittedName>
        <fullName evidence="2">Uncharacterized protein</fullName>
    </submittedName>
</protein>
<dbReference type="AlphaFoldDB" id="A0ABD0VBL5"/>
<feature type="region of interest" description="Disordered" evidence="1">
    <location>
        <begin position="393"/>
        <end position="440"/>
    </location>
</feature>
<dbReference type="Proteomes" id="UP001552299">
    <property type="component" value="Unassembled WGS sequence"/>
</dbReference>
<feature type="region of interest" description="Disordered" evidence="1">
    <location>
        <begin position="88"/>
        <end position="116"/>
    </location>
</feature>
<evidence type="ECO:0000256" key="1">
    <source>
        <dbReference type="SAM" id="MobiDB-lite"/>
    </source>
</evidence>
<organism evidence="2 3">
    <name type="scientific">Dendrobium thyrsiflorum</name>
    <name type="common">Pinecone-like raceme dendrobium</name>
    <name type="synonym">Orchid</name>
    <dbReference type="NCBI Taxonomy" id="117978"/>
    <lineage>
        <taxon>Eukaryota</taxon>
        <taxon>Viridiplantae</taxon>
        <taxon>Streptophyta</taxon>
        <taxon>Embryophyta</taxon>
        <taxon>Tracheophyta</taxon>
        <taxon>Spermatophyta</taxon>
        <taxon>Magnoliopsida</taxon>
        <taxon>Liliopsida</taxon>
        <taxon>Asparagales</taxon>
        <taxon>Orchidaceae</taxon>
        <taxon>Epidendroideae</taxon>
        <taxon>Malaxideae</taxon>
        <taxon>Dendrobiinae</taxon>
        <taxon>Dendrobium</taxon>
    </lineage>
</organism>
<evidence type="ECO:0000313" key="2">
    <source>
        <dbReference type="EMBL" id="KAL0920016.1"/>
    </source>
</evidence>
<feature type="compositionally biased region" description="Basic and acidic residues" evidence="1">
    <location>
        <begin position="301"/>
        <end position="310"/>
    </location>
</feature>
<evidence type="ECO:0000313" key="3">
    <source>
        <dbReference type="Proteomes" id="UP001552299"/>
    </source>
</evidence>
<dbReference type="EMBL" id="JANQDX010000008">
    <property type="protein sequence ID" value="KAL0920016.1"/>
    <property type="molecule type" value="Genomic_DNA"/>
</dbReference>
<name>A0ABD0VBL5_DENTH</name>
<reference evidence="2 3" key="1">
    <citation type="journal article" date="2024" name="Plant Biotechnol. J.">
        <title>Dendrobium thyrsiflorum genome and its molecular insights into genes involved in important horticultural traits.</title>
        <authorList>
            <person name="Chen B."/>
            <person name="Wang J.Y."/>
            <person name="Zheng P.J."/>
            <person name="Li K.L."/>
            <person name="Liang Y.M."/>
            <person name="Chen X.F."/>
            <person name="Zhang C."/>
            <person name="Zhao X."/>
            <person name="He X."/>
            <person name="Zhang G.Q."/>
            <person name="Liu Z.J."/>
            <person name="Xu Q."/>
        </authorList>
    </citation>
    <scope>NUCLEOTIDE SEQUENCE [LARGE SCALE GENOMIC DNA]</scope>
    <source>
        <strain evidence="2">GZMU011</strain>
    </source>
</reference>
<feature type="compositionally biased region" description="Basic residues" evidence="1">
    <location>
        <begin position="244"/>
        <end position="256"/>
    </location>
</feature>
<gene>
    <name evidence="2" type="ORF">M5K25_009117</name>
</gene>